<dbReference type="EMBL" id="LQRC01000148">
    <property type="protein sequence ID" value="KXT71802.1"/>
    <property type="molecule type" value="Genomic_DNA"/>
</dbReference>
<keyword evidence="1" id="KW-1133">Transmembrane helix</keyword>
<gene>
    <name evidence="3" type="ORF">SGODD07_01013</name>
</gene>
<organism evidence="3 4">
    <name type="scientific">Streptococcus gordonii</name>
    <dbReference type="NCBI Taxonomy" id="1302"/>
    <lineage>
        <taxon>Bacteria</taxon>
        <taxon>Bacillati</taxon>
        <taxon>Bacillota</taxon>
        <taxon>Bacilli</taxon>
        <taxon>Lactobacillales</taxon>
        <taxon>Streptococcaceae</taxon>
        <taxon>Streptococcus</taxon>
    </lineage>
</organism>
<dbReference type="InterPro" id="IPR025588">
    <property type="entry name" value="YcxB-like_C"/>
</dbReference>
<reference evidence="3 4" key="1">
    <citation type="submission" date="2016-01" db="EMBL/GenBank/DDBJ databases">
        <title>Highly variable Streptococcus oralis are common among viridans streptococci isolated from primates.</title>
        <authorList>
            <person name="Denapaite D."/>
            <person name="Rieger M."/>
            <person name="Koendgen S."/>
            <person name="Brueckner R."/>
            <person name="Ochigava I."/>
            <person name="Kappeler P."/>
            <person name="Maetz-Rensing K."/>
            <person name="Leendertz F."/>
            <person name="Hakenbeck R."/>
        </authorList>
    </citation>
    <scope>NUCLEOTIDE SEQUENCE [LARGE SCALE GENOMIC DNA]</scope>
    <source>
        <strain evidence="3 4">DD07</strain>
    </source>
</reference>
<keyword evidence="1" id="KW-0812">Transmembrane</keyword>
<proteinExistence type="predicted"/>
<keyword evidence="1" id="KW-0472">Membrane</keyword>
<dbReference type="Pfam" id="PF14317">
    <property type="entry name" value="YcxB"/>
    <property type="match status" value="1"/>
</dbReference>
<feature type="domain" description="YcxB-like C-terminal" evidence="2">
    <location>
        <begin position="97"/>
        <end position="156"/>
    </location>
</feature>
<evidence type="ECO:0000259" key="2">
    <source>
        <dbReference type="Pfam" id="PF14317"/>
    </source>
</evidence>
<sequence length="162" mass="19333">MFPMTAKTTMTEEAYRRFAWANFWYRKTGLFPLIIGEVALLAVGMVCLFFREPLPAIGIFIFMPIMPFLLYRSFNQQFLKLYKDNPLWYDLEQEFNFYETDFQVLNRNHTSRYNYQDIVAILDKPESFYIMVGRSMGLILDKADCQPELIDFLLKLKENRSL</sequence>
<dbReference type="AlphaFoldDB" id="A0A139N7C4"/>
<dbReference type="Proteomes" id="UP000070096">
    <property type="component" value="Unassembled WGS sequence"/>
</dbReference>
<evidence type="ECO:0000313" key="4">
    <source>
        <dbReference type="Proteomes" id="UP000070096"/>
    </source>
</evidence>
<evidence type="ECO:0000256" key="1">
    <source>
        <dbReference type="SAM" id="Phobius"/>
    </source>
</evidence>
<comment type="caution">
    <text evidence="3">The sequence shown here is derived from an EMBL/GenBank/DDBJ whole genome shotgun (WGS) entry which is preliminary data.</text>
</comment>
<feature type="transmembrane region" description="Helical" evidence="1">
    <location>
        <begin position="57"/>
        <end position="74"/>
    </location>
</feature>
<evidence type="ECO:0000313" key="3">
    <source>
        <dbReference type="EMBL" id="KXT71802.1"/>
    </source>
</evidence>
<protein>
    <recommendedName>
        <fullName evidence="2">YcxB-like C-terminal domain-containing protein</fullName>
    </recommendedName>
</protein>
<name>A0A139N7C4_STRGN</name>
<dbReference type="PATRIC" id="fig|1302.21.peg.1130"/>
<feature type="transmembrane region" description="Helical" evidence="1">
    <location>
        <begin position="30"/>
        <end position="51"/>
    </location>
</feature>
<accession>A0A139N7C4</accession>